<reference evidence="2 3" key="1">
    <citation type="journal article" date="2018" name="Nat. Ecol. Evol.">
        <title>Pezizomycetes genomes reveal the molecular basis of ectomycorrhizal truffle lifestyle.</title>
        <authorList>
            <person name="Murat C."/>
            <person name="Payen T."/>
            <person name="Noel B."/>
            <person name="Kuo A."/>
            <person name="Morin E."/>
            <person name="Chen J."/>
            <person name="Kohler A."/>
            <person name="Krizsan K."/>
            <person name="Balestrini R."/>
            <person name="Da Silva C."/>
            <person name="Montanini B."/>
            <person name="Hainaut M."/>
            <person name="Levati E."/>
            <person name="Barry K.W."/>
            <person name="Belfiori B."/>
            <person name="Cichocki N."/>
            <person name="Clum A."/>
            <person name="Dockter R.B."/>
            <person name="Fauchery L."/>
            <person name="Guy J."/>
            <person name="Iotti M."/>
            <person name="Le Tacon F."/>
            <person name="Lindquist E.A."/>
            <person name="Lipzen A."/>
            <person name="Malagnac F."/>
            <person name="Mello A."/>
            <person name="Molinier V."/>
            <person name="Miyauchi S."/>
            <person name="Poulain J."/>
            <person name="Riccioni C."/>
            <person name="Rubini A."/>
            <person name="Sitrit Y."/>
            <person name="Splivallo R."/>
            <person name="Traeger S."/>
            <person name="Wang M."/>
            <person name="Zifcakova L."/>
            <person name="Wipf D."/>
            <person name="Zambonelli A."/>
            <person name="Paolocci F."/>
            <person name="Nowrousian M."/>
            <person name="Ottonello S."/>
            <person name="Baldrian P."/>
            <person name="Spatafora J.W."/>
            <person name="Henrissat B."/>
            <person name="Nagy L.G."/>
            <person name="Aury J.M."/>
            <person name="Wincker P."/>
            <person name="Grigoriev I.V."/>
            <person name="Bonfante P."/>
            <person name="Martin F.M."/>
        </authorList>
    </citation>
    <scope>NUCLEOTIDE SEQUENCE [LARGE SCALE GENOMIC DNA]</scope>
    <source>
        <strain evidence="2 3">CCBAS932</strain>
    </source>
</reference>
<protein>
    <submittedName>
        <fullName evidence="2">Uncharacterized protein</fullName>
    </submittedName>
</protein>
<proteinExistence type="predicted"/>
<evidence type="ECO:0000256" key="1">
    <source>
        <dbReference type="SAM" id="MobiDB-lite"/>
    </source>
</evidence>
<dbReference type="EMBL" id="ML119143">
    <property type="protein sequence ID" value="RPB10377.1"/>
    <property type="molecule type" value="Genomic_DNA"/>
</dbReference>
<accession>A0A3N4KII6</accession>
<evidence type="ECO:0000313" key="3">
    <source>
        <dbReference type="Proteomes" id="UP000277580"/>
    </source>
</evidence>
<dbReference type="InParanoid" id="A0A3N4KII6"/>
<dbReference type="OrthoDB" id="5369869at2759"/>
<organism evidence="2 3">
    <name type="scientific">Morchella conica CCBAS932</name>
    <dbReference type="NCBI Taxonomy" id="1392247"/>
    <lineage>
        <taxon>Eukaryota</taxon>
        <taxon>Fungi</taxon>
        <taxon>Dikarya</taxon>
        <taxon>Ascomycota</taxon>
        <taxon>Pezizomycotina</taxon>
        <taxon>Pezizomycetes</taxon>
        <taxon>Pezizales</taxon>
        <taxon>Morchellaceae</taxon>
        <taxon>Morchella</taxon>
    </lineage>
</organism>
<sequence>MPCGNSTQVFAFTTLSPTSQLSLASSMTTSALLDFAADSPAFMIFLRTHCEEVVLAALKTQYGYIPEKATWSCGLLPLYENLPPHVSDTPLDDSTPRSAYRSSIGRHRRGHQDTTELLQEMPVLQWLVDEEQLSDNGRKLLDILPPSDHSQGLYYAGVRGLVRYCQKYTALCSFVVTKREINEQMQRWLQERYTPWGVNEMWFVVDALGSRIDEIMPSLRNDEARREKLLGMLLYKMDVLRLFNGYDFASSSPTSEERALRRLLEEGIIEVPSAAEGTPIAELQWKVRDGSHSHWFTTPAQEALLGKPISSSSRIQSRMHSRPYSTSWSSEASPNNYLFGYGNNYIASQGVNLDQPQERAEQPREPRPSVFGVACGPIGVL</sequence>
<dbReference type="Proteomes" id="UP000277580">
    <property type="component" value="Unassembled WGS sequence"/>
</dbReference>
<evidence type="ECO:0000313" key="2">
    <source>
        <dbReference type="EMBL" id="RPB10377.1"/>
    </source>
</evidence>
<keyword evidence="3" id="KW-1185">Reference proteome</keyword>
<dbReference type="AlphaFoldDB" id="A0A3N4KII6"/>
<name>A0A3N4KII6_9PEZI</name>
<feature type="region of interest" description="Disordered" evidence="1">
    <location>
        <begin position="87"/>
        <end position="106"/>
    </location>
</feature>
<gene>
    <name evidence="2" type="ORF">P167DRAFT_537572</name>
</gene>